<dbReference type="InterPro" id="IPR036388">
    <property type="entry name" value="WH-like_DNA-bd_sf"/>
</dbReference>
<dbReference type="PROSITE" id="PS50931">
    <property type="entry name" value="HTH_LYSR"/>
    <property type="match status" value="1"/>
</dbReference>
<dbReference type="EMBL" id="JBAFUR010000002">
    <property type="protein sequence ID" value="MFG1252869.1"/>
    <property type="molecule type" value="Genomic_DNA"/>
</dbReference>
<dbReference type="PRINTS" id="PR00039">
    <property type="entry name" value="HTHLYSR"/>
</dbReference>
<evidence type="ECO:0000256" key="4">
    <source>
        <dbReference type="ARBA" id="ARBA00023159"/>
    </source>
</evidence>
<evidence type="ECO:0000313" key="8">
    <source>
        <dbReference type="Proteomes" id="UP001604043"/>
    </source>
</evidence>
<dbReference type="PANTHER" id="PTHR30293:SF0">
    <property type="entry name" value="NITROGEN ASSIMILATION REGULATORY PROTEIN NAC"/>
    <property type="match status" value="1"/>
</dbReference>
<dbReference type="RefSeq" id="WP_394007607.1">
    <property type="nucleotide sequence ID" value="NZ_JBAFUR010000002.1"/>
</dbReference>
<keyword evidence="4" id="KW-0010">Activator</keyword>
<dbReference type="InterPro" id="IPR000847">
    <property type="entry name" value="LysR_HTH_N"/>
</dbReference>
<accession>A0ABW6ZIH4</accession>
<evidence type="ECO:0000256" key="2">
    <source>
        <dbReference type="ARBA" id="ARBA00023015"/>
    </source>
</evidence>
<evidence type="ECO:0000256" key="5">
    <source>
        <dbReference type="ARBA" id="ARBA00023163"/>
    </source>
</evidence>
<dbReference type="SUPFAM" id="SSF46785">
    <property type="entry name" value="Winged helix' DNA-binding domain"/>
    <property type="match status" value="1"/>
</dbReference>
<dbReference type="Pfam" id="PF00126">
    <property type="entry name" value="HTH_1"/>
    <property type="match status" value="1"/>
</dbReference>
<feature type="domain" description="HTH lysR-type" evidence="6">
    <location>
        <begin position="1"/>
        <end position="58"/>
    </location>
</feature>
<evidence type="ECO:0000259" key="6">
    <source>
        <dbReference type="PROSITE" id="PS50931"/>
    </source>
</evidence>
<evidence type="ECO:0000313" key="7">
    <source>
        <dbReference type="EMBL" id="MFG1252869.1"/>
    </source>
</evidence>
<dbReference type="InterPro" id="IPR005119">
    <property type="entry name" value="LysR_subst-bd"/>
</dbReference>
<reference evidence="7 8" key="1">
    <citation type="submission" date="2024-02" db="EMBL/GenBank/DDBJ databases">
        <title>Expansion and revision of Xanthobacter and proposal of Roseixanthobacter gen. nov.</title>
        <authorList>
            <person name="Soltysiak M.P.M."/>
            <person name="Jalihal A."/>
            <person name="Ory A."/>
            <person name="Chrisophersen C."/>
            <person name="Lee A.D."/>
            <person name="Boulton J."/>
            <person name="Springer M."/>
        </authorList>
    </citation>
    <scope>NUCLEOTIDE SEQUENCE [LARGE SCALE GENOMIC DNA]</scope>
    <source>
        <strain evidence="7 8">CB5</strain>
    </source>
</reference>
<dbReference type="SUPFAM" id="SSF53850">
    <property type="entry name" value="Periplasmic binding protein-like II"/>
    <property type="match status" value="1"/>
</dbReference>
<dbReference type="InterPro" id="IPR036390">
    <property type="entry name" value="WH_DNA-bd_sf"/>
</dbReference>
<dbReference type="Pfam" id="PF03466">
    <property type="entry name" value="LysR_substrate"/>
    <property type="match status" value="1"/>
</dbReference>
<keyword evidence="3" id="KW-0238">DNA-binding</keyword>
<keyword evidence="8" id="KW-1185">Reference proteome</keyword>
<name>A0ABW6ZIH4_9HYPH</name>
<dbReference type="Gene3D" id="3.40.190.10">
    <property type="entry name" value="Periplasmic binding protein-like II"/>
    <property type="match status" value="2"/>
</dbReference>
<dbReference type="PANTHER" id="PTHR30293">
    <property type="entry name" value="TRANSCRIPTIONAL REGULATORY PROTEIN NAC-RELATED"/>
    <property type="match status" value="1"/>
</dbReference>
<dbReference type="Gene3D" id="1.10.10.10">
    <property type="entry name" value="Winged helix-like DNA-binding domain superfamily/Winged helix DNA-binding domain"/>
    <property type="match status" value="1"/>
</dbReference>
<evidence type="ECO:0000256" key="1">
    <source>
        <dbReference type="ARBA" id="ARBA00009437"/>
    </source>
</evidence>
<comment type="similarity">
    <text evidence="1">Belongs to the LysR transcriptional regulatory family.</text>
</comment>
<dbReference type="Proteomes" id="UP001604043">
    <property type="component" value="Unassembled WGS sequence"/>
</dbReference>
<organism evidence="7 8">
    <name type="scientific">Xanthobacter aminoxidans</name>
    <dbReference type="NCBI Taxonomy" id="186280"/>
    <lineage>
        <taxon>Bacteria</taxon>
        <taxon>Pseudomonadati</taxon>
        <taxon>Pseudomonadota</taxon>
        <taxon>Alphaproteobacteria</taxon>
        <taxon>Hyphomicrobiales</taxon>
        <taxon>Xanthobacteraceae</taxon>
        <taxon>Xanthobacter</taxon>
    </lineage>
</organism>
<gene>
    <name evidence="7" type="ORF">V5F30_11710</name>
</gene>
<sequence length="307" mass="33451">MELRQLRYFVTLAEIGSVSRAAVLMGVAQPAISRQIRLLEDEFGVALFYRTGRGMELTEAGHLLAARAPTILTDLQQLENDVRDLRGVADGQVTLGVPPTESYFLVTPLVQRLRRSHPGISLKVLEAFSGHVNEWLSAGRIDVALFYRAPRTTHLEADELVTERLYFVGARGSLGDGPALGLADVVDRDFILPSRAHGLRLLVDGVAQAKGLTLTVPLEIDALLTLKGLTEAGVGITILPHHAVARDVEEGKLDARPVADVELSRTLLLATSTQHPLSLSSRVVVREIQALVRDLVSSRRWVGAMVE</sequence>
<evidence type="ECO:0000256" key="3">
    <source>
        <dbReference type="ARBA" id="ARBA00023125"/>
    </source>
</evidence>
<protein>
    <submittedName>
        <fullName evidence="7">LysR family transcriptional regulator</fullName>
    </submittedName>
</protein>
<keyword evidence="2" id="KW-0805">Transcription regulation</keyword>
<keyword evidence="5" id="KW-0804">Transcription</keyword>
<proteinExistence type="inferred from homology"/>
<comment type="caution">
    <text evidence="7">The sequence shown here is derived from an EMBL/GenBank/DDBJ whole genome shotgun (WGS) entry which is preliminary data.</text>
</comment>